<dbReference type="PROSITE" id="PS50868">
    <property type="entry name" value="POST_SET"/>
    <property type="match status" value="1"/>
</dbReference>
<evidence type="ECO:0000256" key="2">
    <source>
        <dbReference type="ARBA" id="ARBA00022454"/>
    </source>
</evidence>
<dbReference type="PROSITE" id="PS50280">
    <property type="entry name" value="SET"/>
    <property type="match status" value="1"/>
</dbReference>
<accession>A0A562ZFV0</accession>
<evidence type="ECO:0000256" key="4">
    <source>
        <dbReference type="ARBA" id="ARBA00022679"/>
    </source>
</evidence>
<evidence type="ECO:0000259" key="8">
    <source>
        <dbReference type="PROSITE" id="PS50868"/>
    </source>
</evidence>
<proteinExistence type="predicted"/>
<evidence type="ECO:0000259" key="7">
    <source>
        <dbReference type="PROSITE" id="PS50280"/>
    </source>
</evidence>
<name>A0A562ZFV0_9BURK</name>
<keyword evidence="2" id="KW-0158">Chromosome</keyword>
<dbReference type="SMART" id="SM00317">
    <property type="entry name" value="SET"/>
    <property type="match status" value="1"/>
</dbReference>
<dbReference type="EMBL" id="VOBQ01000025">
    <property type="protein sequence ID" value="TWO66677.1"/>
    <property type="molecule type" value="Genomic_DNA"/>
</dbReference>
<dbReference type="InterPro" id="IPR003616">
    <property type="entry name" value="Post-SET_dom"/>
</dbReference>
<evidence type="ECO:0000313" key="9">
    <source>
        <dbReference type="EMBL" id="TWO66677.1"/>
    </source>
</evidence>
<organism evidence="9 10">
    <name type="scientific">Caenimonas sedimenti</name>
    <dbReference type="NCBI Taxonomy" id="2596921"/>
    <lineage>
        <taxon>Bacteria</taxon>
        <taxon>Pseudomonadati</taxon>
        <taxon>Pseudomonadota</taxon>
        <taxon>Betaproteobacteria</taxon>
        <taxon>Burkholderiales</taxon>
        <taxon>Comamonadaceae</taxon>
        <taxon>Caenimonas</taxon>
    </lineage>
</organism>
<keyword evidence="10" id="KW-1185">Reference proteome</keyword>
<keyword evidence="4" id="KW-0808">Transferase</keyword>
<gene>
    <name evidence="9" type="ORF">FN976_26565</name>
</gene>
<dbReference type="PANTHER" id="PTHR22884">
    <property type="entry name" value="SET DOMAIN PROTEINS"/>
    <property type="match status" value="1"/>
</dbReference>
<evidence type="ECO:0000256" key="5">
    <source>
        <dbReference type="ARBA" id="ARBA00022691"/>
    </source>
</evidence>
<feature type="compositionally biased region" description="Basic residues" evidence="6">
    <location>
        <begin position="160"/>
        <end position="178"/>
    </location>
</feature>
<dbReference type="InterPro" id="IPR046341">
    <property type="entry name" value="SET_dom_sf"/>
</dbReference>
<comment type="caution">
    <text evidence="9">The sequence shown here is derived from an EMBL/GenBank/DDBJ whole genome shotgun (WGS) entry which is preliminary data.</text>
</comment>
<feature type="region of interest" description="Disordered" evidence="6">
    <location>
        <begin position="153"/>
        <end position="178"/>
    </location>
</feature>
<dbReference type="RefSeq" id="WP_145896680.1">
    <property type="nucleotide sequence ID" value="NZ_VOBQ01000025.1"/>
</dbReference>
<dbReference type="Pfam" id="PF00856">
    <property type="entry name" value="SET"/>
    <property type="match status" value="1"/>
</dbReference>
<dbReference type="OrthoDB" id="9790349at2"/>
<evidence type="ECO:0000256" key="1">
    <source>
        <dbReference type="ARBA" id="ARBA00004286"/>
    </source>
</evidence>
<dbReference type="InterPro" id="IPR001214">
    <property type="entry name" value="SET_dom"/>
</dbReference>
<reference evidence="9 10" key="1">
    <citation type="submission" date="2019-07" db="EMBL/GenBank/DDBJ databases">
        <title>Caenimonas sedimenti sp. nov., isolated from activated sludge.</title>
        <authorList>
            <person name="Xu J."/>
        </authorList>
    </citation>
    <scope>NUCLEOTIDE SEQUENCE [LARGE SCALE GENOMIC DNA]</scope>
    <source>
        <strain evidence="9 10">HX-9-20</strain>
    </source>
</reference>
<dbReference type="Proteomes" id="UP000318199">
    <property type="component" value="Unassembled WGS sequence"/>
</dbReference>
<dbReference type="InterPro" id="IPR050777">
    <property type="entry name" value="SET2_Histone-Lys_MeTrsfase"/>
</dbReference>
<comment type="subcellular location">
    <subcellularLocation>
        <location evidence="1">Chromosome</location>
    </subcellularLocation>
</comment>
<dbReference type="AlphaFoldDB" id="A0A562ZFV0"/>
<evidence type="ECO:0000256" key="6">
    <source>
        <dbReference type="SAM" id="MobiDB-lite"/>
    </source>
</evidence>
<feature type="domain" description="SET" evidence="7">
    <location>
        <begin position="14"/>
        <end position="126"/>
    </location>
</feature>
<evidence type="ECO:0000313" key="10">
    <source>
        <dbReference type="Proteomes" id="UP000318199"/>
    </source>
</evidence>
<dbReference type="SUPFAM" id="SSF82199">
    <property type="entry name" value="SET domain"/>
    <property type="match status" value="1"/>
</dbReference>
<dbReference type="GO" id="GO:0008168">
    <property type="term" value="F:methyltransferase activity"/>
    <property type="evidence" value="ECO:0007669"/>
    <property type="project" value="UniProtKB-KW"/>
</dbReference>
<keyword evidence="5" id="KW-0949">S-adenosyl-L-methionine</keyword>
<dbReference type="GO" id="GO:0005694">
    <property type="term" value="C:chromosome"/>
    <property type="evidence" value="ECO:0007669"/>
    <property type="project" value="UniProtKB-SubCell"/>
</dbReference>
<evidence type="ECO:0000256" key="3">
    <source>
        <dbReference type="ARBA" id="ARBA00022603"/>
    </source>
</evidence>
<feature type="domain" description="Post-SET" evidence="8">
    <location>
        <begin position="139"/>
        <end position="155"/>
    </location>
</feature>
<dbReference type="Gene3D" id="2.170.270.10">
    <property type="entry name" value="SET domain"/>
    <property type="match status" value="1"/>
</dbReference>
<keyword evidence="3" id="KW-0489">Methyltransferase</keyword>
<dbReference type="GO" id="GO:0032259">
    <property type="term" value="P:methylation"/>
    <property type="evidence" value="ECO:0007669"/>
    <property type="project" value="UniProtKB-KW"/>
</dbReference>
<protein>
    <submittedName>
        <fullName evidence="9">SET domain-containing protein</fullName>
    </submittedName>
</protein>
<sequence>MPASPDNPPKPSSRRIQVRKSGVHGKGVFAVQDIPEGARLIEYVGEIISWKEAQRRHPWNPEDPNHTFYFHVDEKRVIDAAHGGNASRWINHSCNPNCEADEDEGRIFIKSLRNIEAGEELNYDYGLIIDEPYTKALKAEYPCWCGSKNCRGTLLAPKDKPKKRKSKGKGKSKRKSKK</sequence>